<protein>
    <submittedName>
        <fullName evidence="3">Imidazolonepropionase</fullName>
    </submittedName>
</protein>
<organism evidence="3 4">
    <name type="scientific">Roseimaritima multifibrata</name>
    <dbReference type="NCBI Taxonomy" id="1930274"/>
    <lineage>
        <taxon>Bacteria</taxon>
        <taxon>Pseudomonadati</taxon>
        <taxon>Planctomycetota</taxon>
        <taxon>Planctomycetia</taxon>
        <taxon>Pirellulales</taxon>
        <taxon>Pirellulaceae</taxon>
        <taxon>Roseimaritima</taxon>
    </lineage>
</organism>
<feature type="signal peptide" evidence="1">
    <location>
        <begin position="1"/>
        <end position="23"/>
    </location>
</feature>
<sequence precursor="true">MERILRYAAVMALLTTCTFAVFADDNISQAEHREINQIATAPESRLIAITNARLIDGNGGPPIEHACVIVRGDKIVFAGPQTEAHIPKEAVTFDADGKSLLPGLFDSHFHSSNSAERPIEYELNNGITSFRDPGHPFKFYRWLEGNQLTIPRIFLTGGHLDAAPPAWPKQAVVIETSRQAAEAVDAHVTRGASAIKIYMRLPVEHIAAACDAADRHGVPVTAHLELIRADAAIEAGVDGIEHITSFGTTLADPKQARMFEEVVGKDSKARHEWRPRLWSNIELDNNPRLQPLLDQIVQRGVFISPTLAIFEAHAGEKEATPVTISAYANMFRFVQLCHQQGAKIVVGSHTYAPFADKGKAYLREVELLVEAGMTPQEVITAATKTNSQFFGAQDRLGTIEPGKLADLIVIDGSPDKTISDLDNVTQVMLGGNWIDPQK</sequence>
<dbReference type="InterPro" id="IPR011059">
    <property type="entry name" value="Metal-dep_hydrolase_composite"/>
</dbReference>
<dbReference type="Proteomes" id="UP000320672">
    <property type="component" value="Chromosome"/>
</dbReference>
<dbReference type="InterPro" id="IPR051781">
    <property type="entry name" value="Metallo-dep_Hydrolase"/>
</dbReference>
<dbReference type="InterPro" id="IPR006680">
    <property type="entry name" value="Amidohydro-rel"/>
</dbReference>
<dbReference type="Gene3D" id="2.30.40.10">
    <property type="entry name" value="Urease, subunit C, domain 1"/>
    <property type="match status" value="2"/>
</dbReference>
<keyword evidence="4" id="KW-1185">Reference proteome</keyword>
<dbReference type="PANTHER" id="PTHR43135">
    <property type="entry name" value="ALPHA-D-RIBOSE 1-METHYLPHOSPHONATE 5-TRIPHOSPHATE DIPHOSPHATASE"/>
    <property type="match status" value="1"/>
</dbReference>
<keyword evidence="1" id="KW-0732">Signal</keyword>
<reference evidence="3 4" key="1">
    <citation type="submission" date="2019-02" db="EMBL/GenBank/DDBJ databases">
        <title>Deep-cultivation of Planctomycetes and their phenomic and genomic characterization uncovers novel biology.</title>
        <authorList>
            <person name="Wiegand S."/>
            <person name="Jogler M."/>
            <person name="Boedeker C."/>
            <person name="Pinto D."/>
            <person name="Vollmers J."/>
            <person name="Rivas-Marin E."/>
            <person name="Kohn T."/>
            <person name="Peeters S.H."/>
            <person name="Heuer A."/>
            <person name="Rast P."/>
            <person name="Oberbeckmann S."/>
            <person name="Bunk B."/>
            <person name="Jeske O."/>
            <person name="Meyerdierks A."/>
            <person name="Storesund J.E."/>
            <person name="Kallscheuer N."/>
            <person name="Luecker S."/>
            <person name="Lage O.M."/>
            <person name="Pohl T."/>
            <person name="Merkel B.J."/>
            <person name="Hornburger P."/>
            <person name="Mueller R.-W."/>
            <person name="Bruemmer F."/>
            <person name="Labrenz M."/>
            <person name="Spormann A.M."/>
            <person name="Op den Camp H."/>
            <person name="Overmann J."/>
            <person name="Amann R."/>
            <person name="Jetten M.S.M."/>
            <person name="Mascher T."/>
            <person name="Medema M.H."/>
            <person name="Devos D.P."/>
            <person name="Kaster A.-K."/>
            <person name="Ovreas L."/>
            <person name="Rohde M."/>
            <person name="Galperin M.Y."/>
            <person name="Jogler C."/>
        </authorList>
    </citation>
    <scope>NUCLEOTIDE SEQUENCE [LARGE SCALE GENOMIC DNA]</scope>
    <source>
        <strain evidence="3 4">FF011L</strain>
    </source>
</reference>
<feature type="domain" description="Amidohydrolase-related" evidence="2">
    <location>
        <begin position="100"/>
        <end position="433"/>
    </location>
</feature>
<evidence type="ECO:0000313" key="4">
    <source>
        <dbReference type="Proteomes" id="UP000320672"/>
    </source>
</evidence>
<gene>
    <name evidence="3" type="ORF">FF011L_48660</name>
</gene>
<dbReference type="SUPFAM" id="SSF51556">
    <property type="entry name" value="Metallo-dependent hydrolases"/>
    <property type="match status" value="1"/>
</dbReference>
<evidence type="ECO:0000256" key="1">
    <source>
        <dbReference type="SAM" id="SignalP"/>
    </source>
</evidence>
<proteinExistence type="predicted"/>
<dbReference type="RefSeq" id="WP_218932821.1">
    <property type="nucleotide sequence ID" value="NZ_CP036262.1"/>
</dbReference>
<dbReference type="GO" id="GO:0016810">
    <property type="term" value="F:hydrolase activity, acting on carbon-nitrogen (but not peptide) bonds"/>
    <property type="evidence" value="ECO:0007669"/>
    <property type="project" value="InterPro"/>
</dbReference>
<dbReference type="PANTHER" id="PTHR43135:SF3">
    <property type="entry name" value="ALPHA-D-RIBOSE 1-METHYLPHOSPHONATE 5-TRIPHOSPHATE DIPHOSPHATASE"/>
    <property type="match status" value="1"/>
</dbReference>
<name>A0A517MMG4_9BACT</name>
<evidence type="ECO:0000313" key="3">
    <source>
        <dbReference type="EMBL" id="QDS96062.1"/>
    </source>
</evidence>
<dbReference type="Pfam" id="PF01979">
    <property type="entry name" value="Amidohydro_1"/>
    <property type="match status" value="1"/>
</dbReference>
<dbReference type="SUPFAM" id="SSF51338">
    <property type="entry name" value="Composite domain of metallo-dependent hydrolases"/>
    <property type="match status" value="1"/>
</dbReference>
<accession>A0A517MMG4</accession>
<feature type="chain" id="PRO_5022126293" evidence="1">
    <location>
        <begin position="24"/>
        <end position="438"/>
    </location>
</feature>
<dbReference type="AlphaFoldDB" id="A0A517MMG4"/>
<dbReference type="Gene3D" id="3.20.20.140">
    <property type="entry name" value="Metal-dependent hydrolases"/>
    <property type="match status" value="2"/>
</dbReference>
<dbReference type="InterPro" id="IPR032466">
    <property type="entry name" value="Metal_Hydrolase"/>
</dbReference>
<dbReference type="EMBL" id="CP036262">
    <property type="protein sequence ID" value="QDS96062.1"/>
    <property type="molecule type" value="Genomic_DNA"/>
</dbReference>
<dbReference type="KEGG" id="rml:FF011L_48660"/>
<evidence type="ECO:0000259" key="2">
    <source>
        <dbReference type="Pfam" id="PF01979"/>
    </source>
</evidence>